<dbReference type="EMBL" id="JPRL01000001">
    <property type="protein sequence ID" value="KFF07191.1"/>
    <property type="molecule type" value="Genomic_DNA"/>
</dbReference>
<keyword evidence="1" id="KW-1133">Transmembrane helix</keyword>
<dbReference type="eggNOG" id="ENOG503345K">
    <property type="taxonomic scope" value="Bacteria"/>
</dbReference>
<dbReference type="OrthoDB" id="1358501at2"/>
<keyword evidence="3" id="KW-1185">Reference proteome</keyword>
<evidence type="ECO:0000256" key="1">
    <source>
        <dbReference type="SAM" id="Phobius"/>
    </source>
</evidence>
<protein>
    <submittedName>
        <fullName evidence="2">Uncharacterized protein</fullName>
    </submittedName>
</protein>
<proteinExistence type="predicted"/>
<sequence length="142" mass="16222">MTGNWNGYYKFDNERIQNAMGFEKTNFTIVIDNYEGGNFQGKVNDDVATGGMKETGDIFGKVNKNAVSFKKLMPKNCVIDQNGNRATLEKKHPVLYYKGTFSEDKTELSGKWFFKRRFFLLYGIIPILFSPGKGTWSMKKTA</sequence>
<dbReference type="AlphaFoldDB" id="A0A085ZRX7"/>
<name>A0A085ZRX7_9FLAO</name>
<keyword evidence="1" id="KW-0812">Transmembrane</keyword>
<feature type="transmembrane region" description="Helical" evidence="1">
    <location>
        <begin position="118"/>
        <end position="136"/>
    </location>
</feature>
<gene>
    <name evidence="2" type="ORF">IW19_17510</name>
</gene>
<dbReference type="Proteomes" id="UP000028715">
    <property type="component" value="Unassembled WGS sequence"/>
</dbReference>
<evidence type="ECO:0000313" key="3">
    <source>
        <dbReference type="Proteomes" id="UP000028715"/>
    </source>
</evidence>
<dbReference type="STRING" id="362418.IW19_17510"/>
<accession>A0A085ZRX7</accession>
<comment type="caution">
    <text evidence="2">The sequence shown here is derived from an EMBL/GenBank/DDBJ whole genome shotgun (WGS) entry which is preliminary data.</text>
</comment>
<evidence type="ECO:0000313" key="2">
    <source>
        <dbReference type="EMBL" id="KFF07191.1"/>
    </source>
</evidence>
<dbReference type="RefSeq" id="WP_035686571.1">
    <property type="nucleotide sequence ID" value="NZ_JPRL01000001.1"/>
</dbReference>
<reference evidence="2 3" key="1">
    <citation type="submission" date="2014-07" db="EMBL/GenBank/DDBJ databases">
        <title>Genome of Flavobacterium reichenbachii LMG 25512.</title>
        <authorList>
            <person name="Stropko S.J."/>
            <person name="Pipes S.E."/>
            <person name="Newman J.D."/>
        </authorList>
    </citation>
    <scope>NUCLEOTIDE SEQUENCE [LARGE SCALE GENOMIC DNA]</scope>
    <source>
        <strain evidence="2 3">LMG 25512</strain>
    </source>
</reference>
<organism evidence="2 3">
    <name type="scientific">Flavobacterium reichenbachii</name>
    <dbReference type="NCBI Taxonomy" id="362418"/>
    <lineage>
        <taxon>Bacteria</taxon>
        <taxon>Pseudomonadati</taxon>
        <taxon>Bacteroidota</taxon>
        <taxon>Flavobacteriia</taxon>
        <taxon>Flavobacteriales</taxon>
        <taxon>Flavobacteriaceae</taxon>
        <taxon>Flavobacterium</taxon>
    </lineage>
</organism>
<keyword evidence="1" id="KW-0472">Membrane</keyword>